<name>A0A5S4YE44_9BRAD</name>
<comment type="caution">
    <text evidence="1">The sequence shown here is derived from an EMBL/GenBank/DDBJ whole genome shotgun (WGS) entry which is preliminary data.</text>
</comment>
<reference evidence="1 2" key="1">
    <citation type="submission" date="2019-08" db="EMBL/GenBank/DDBJ databases">
        <title>Bradyrhizobium hipponensis sp. nov., a rhizobium isolated from a Lupinus angustifolius root nodule in Tunisia.</title>
        <authorList>
            <person name="Off K."/>
            <person name="Rejili M."/>
            <person name="Mars M."/>
            <person name="Brachmann A."/>
            <person name="Marin M."/>
        </authorList>
    </citation>
    <scope>NUCLEOTIDE SEQUENCE [LARGE SCALE GENOMIC DNA]</scope>
    <source>
        <strain evidence="2">aSej3</strain>
    </source>
</reference>
<dbReference type="Proteomes" id="UP000324797">
    <property type="component" value="Unassembled WGS sequence"/>
</dbReference>
<proteinExistence type="predicted"/>
<keyword evidence="2" id="KW-1185">Reference proteome</keyword>
<dbReference type="EMBL" id="VSTH01000138">
    <property type="protein sequence ID" value="TYO62318.1"/>
    <property type="molecule type" value="Genomic_DNA"/>
</dbReference>
<protein>
    <submittedName>
        <fullName evidence="1">Uncharacterized protein</fullName>
    </submittedName>
</protein>
<organism evidence="1 2">
    <name type="scientific">Bradyrhizobium hipponense</name>
    <dbReference type="NCBI Taxonomy" id="2605638"/>
    <lineage>
        <taxon>Bacteria</taxon>
        <taxon>Pseudomonadati</taxon>
        <taxon>Pseudomonadota</taxon>
        <taxon>Alphaproteobacteria</taxon>
        <taxon>Hyphomicrobiales</taxon>
        <taxon>Nitrobacteraceae</taxon>
        <taxon>Bradyrhizobium</taxon>
    </lineage>
</organism>
<dbReference type="AlphaFoldDB" id="A0A5S4YE44"/>
<gene>
    <name evidence="1" type="ORF">FXV83_33200</name>
</gene>
<sequence length="108" mass="12176">MGQEHVLRRRRKGIYGLSGAGSGRGGGVRLRERFILRHCEEPLRRSNPDCLCGRTLDCFATLAMTMWVQSGLRTKKQRKRPGLLPAFRGYETYLTAARRAWAGLPATT</sequence>
<evidence type="ECO:0000313" key="2">
    <source>
        <dbReference type="Proteomes" id="UP000324797"/>
    </source>
</evidence>
<evidence type="ECO:0000313" key="1">
    <source>
        <dbReference type="EMBL" id="TYO62318.1"/>
    </source>
</evidence>
<accession>A0A5S4YE44</accession>